<dbReference type="Proteomes" id="UP000054725">
    <property type="component" value="Unassembled WGS sequence"/>
</dbReference>
<comment type="caution">
    <text evidence="2">The sequence shown here is derived from an EMBL/GenBank/DDBJ whole genome shotgun (WGS) entry which is preliminary data.</text>
</comment>
<proteinExistence type="predicted"/>
<dbReference type="AlphaFoldDB" id="A0A0W0X2S7"/>
<evidence type="ECO:0000313" key="3">
    <source>
        <dbReference type="Proteomes" id="UP000054725"/>
    </source>
</evidence>
<dbReference type="RefSeq" id="WP_058503457.1">
    <property type="nucleotide sequence ID" value="NZ_CAAAIF010000005.1"/>
</dbReference>
<evidence type="ECO:0000256" key="1">
    <source>
        <dbReference type="SAM" id="MobiDB-lite"/>
    </source>
</evidence>
<accession>A0A0W0X2S7</accession>
<dbReference type="OrthoDB" id="9922117at2"/>
<dbReference type="EMBL" id="LNYO01000004">
    <property type="protein sequence ID" value="KTD38883.1"/>
    <property type="molecule type" value="Genomic_DNA"/>
</dbReference>
<sequence>MADDRGRLRPSDLNRCLVDALYEEVEVRLYYPKPIFEGFNSVLGDKDRILNEGKQAWKKASRDSEWAQEWQAILDCFANERPYTLDQLDLIESRIKQGNQKKFYTNLQKQKLNEDDKEDLEILQEDIKSASLGIKKFSSLFDQVAIIANSSYQLIENRLIIIHATVDTTKEITPEISADLIIDELKRQGVVLDEVEITHLIPEVGKGRLDGLFGVNHIRLRIAQGDPIDMPGSQLIDPRDLYQGTFDTVNCGRYVATMIGQAVGLYKENRQITVEALRASPIVKNAAKFTSAEALQAATKFASEYPVDVELQQNEVERIIEQIRQLNYTYQQRVTLGAEYNHFWGSFFGAYSATQKQNISQKILDGADLNAADQKIAEQGDLGNLYRQLEEARKKDNSPSDEESLKSNFG</sequence>
<protein>
    <submittedName>
        <fullName evidence="2">Uncharacterized protein</fullName>
    </submittedName>
</protein>
<name>A0A0W0X2S7_9GAMM</name>
<keyword evidence="3" id="KW-1185">Reference proteome</keyword>
<feature type="region of interest" description="Disordered" evidence="1">
    <location>
        <begin position="391"/>
        <end position="410"/>
    </location>
</feature>
<gene>
    <name evidence="2" type="ORF">Lnau_0377</name>
</gene>
<reference evidence="2 3" key="1">
    <citation type="submission" date="2015-11" db="EMBL/GenBank/DDBJ databases">
        <title>Genomic analysis of 38 Legionella species identifies large and diverse effector repertoires.</title>
        <authorList>
            <person name="Burstein D."/>
            <person name="Amaro F."/>
            <person name="Zusman T."/>
            <person name="Lifshitz Z."/>
            <person name="Cohen O."/>
            <person name="Gilbert J.A."/>
            <person name="Pupko T."/>
            <person name="Shuman H.A."/>
            <person name="Segal G."/>
        </authorList>
    </citation>
    <scope>NUCLEOTIDE SEQUENCE [LARGE SCALE GENOMIC DNA]</scope>
    <source>
        <strain evidence="2 3">ATCC 49506</strain>
    </source>
</reference>
<organism evidence="2 3">
    <name type="scientific">Legionella nautarum</name>
    <dbReference type="NCBI Taxonomy" id="45070"/>
    <lineage>
        <taxon>Bacteria</taxon>
        <taxon>Pseudomonadati</taxon>
        <taxon>Pseudomonadota</taxon>
        <taxon>Gammaproteobacteria</taxon>
        <taxon>Legionellales</taxon>
        <taxon>Legionellaceae</taxon>
        <taxon>Legionella</taxon>
    </lineage>
</organism>
<evidence type="ECO:0000313" key="2">
    <source>
        <dbReference type="EMBL" id="KTD38883.1"/>
    </source>
</evidence>
<dbReference type="PATRIC" id="fig|45070.6.peg.399"/>